<dbReference type="EnsemblPlants" id="Ma02_t18230.1">
    <property type="protein sequence ID" value="Ma02_p18230.1"/>
    <property type="gene ID" value="Ma02_g18230"/>
</dbReference>
<dbReference type="AlphaFoldDB" id="A0A804I440"/>
<name>A0A804I440_MUSAM</name>
<accession>A0A804I440</accession>
<protein>
    <submittedName>
        <fullName evidence="1">Uncharacterized protein</fullName>
    </submittedName>
</protein>
<evidence type="ECO:0000313" key="1">
    <source>
        <dbReference type="EnsemblPlants" id="Ma02_p18230.1"/>
    </source>
</evidence>
<sequence>MRLLLLSSAEPPIKRRAGLRRKQAGRGSYRGS</sequence>
<organism evidence="1 2">
    <name type="scientific">Musa acuminata subsp. malaccensis</name>
    <name type="common">Wild banana</name>
    <name type="synonym">Musa malaccensis</name>
    <dbReference type="NCBI Taxonomy" id="214687"/>
    <lineage>
        <taxon>Eukaryota</taxon>
        <taxon>Viridiplantae</taxon>
        <taxon>Streptophyta</taxon>
        <taxon>Embryophyta</taxon>
        <taxon>Tracheophyta</taxon>
        <taxon>Spermatophyta</taxon>
        <taxon>Magnoliopsida</taxon>
        <taxon>Liliopsida</taxon>
        <taxon>Zingiberales</taxon>
        <taxon>Musaceae</taxon>
        <taxon>Musa</taxon>
    </lineage>
</organism>
<dbReference type="InParanoid" id="A0A804I440"/>
<proteinExistence type="predicted"/>
<dbReference type="Proteomes" id="UP000012960">
    <property type="component" value="Unplaced"/>
</dbReference>
<keyword evidence="2" id="KW-1185">Reference proteome</keyword>
<dbReference type="Gramene" id="Ma02_t18230.1">
    <property type="protein sequence ID" value="Ma02_p18230.1"/>
    <property type="gene ID" value="Ma02_g18230"/>
</dbReference>
<evidence type="ECO:0000313" key="2">
    <source>
        <dbReference type="Proteomes" id="UP000012960"/>
    </source>
</evidence>
<reference evidence="1" key="1">
    <citation type="submission" date="2021-05" db="UniProtKB">
        <authorList>
            <consortium name="EnsemblPlants"/>
        </authorList>
    </citation>
    <scope>IDENTIFICATION</scope>
    <source>
        <strain evidence="1">subsp. malaccensis</strain>
    </source>
</reference>